<reference evidence="2" key="1">
    <citation type="submission" date="2021-10" db="EMBL/GenBank/DDBJ databases">
        <title>Tropical sea cucumber genome reveals ecological adaptation and Cuvierian tubules defense mechanism.</title>
        <authorList>
            <person name="Chen T."/>
        </authorList>
    </citation>
    <scope>NUCLEOTIDE SEQUENCE</scope>
    <source>
        <strain evidence="2">Nanhai2018</strain>
        <tissue evidence="2">Muscle</tissue>
    </source>
</reference>
<proteinExistence type="predicted"/>
<dbReference type="EMBL" id="JAIZAY010000015">
    <property type="protein sequence ID" value="KAJ8027776.1"/>
    <property type="molecule type" value="Genomic_DNA"/>
</dbReference>
<dbReference type="OrthoDB" id="10021899at2759"/>
<protein>
    <submittedName>
        <fullName evidence="2">Calcium-activated chloride channel regulator 4A</fullName>
    </submittedName>
</protein>
<comment type="caution">
    <text evidence="2">The sequence shown here is derived from an EMBL/GenBank/DDBJ whole genome shotgun (WGS) entry which is preliminary data.</text>
</comment>
<name>A0A9Q1BJI2_HOLLE</name>
<accession>A0A9Q1BJI2</accession>
<keyword evidence="3" id="KW-1185">Reference proteome</keyword>
<feature type="domain" description="Calcium-activated chloride channel N-terminal" evidence="1">
    <location>
        <begin position="1"/>
        <end position="219"/>
    </location>
</feature>
<evidence type="ECO:0000313" key="2">
    <source>
        <dbReference type="EMBL" id="KAJ8027776.1"/>
    </source>
</evidence>
<gene>
    <name evidence="2" type="ORF">HOLleu_29826</name>
</gene>
<dbReference type="Pfam" id="PF08434">
    <property type="entry name" value="CLCA"/>
    <property type="match status" value="1"/>
</dbReference>
<evidence type="ECO:0000313" key="3">
    <source>
        <dbReference type="Proteomes" id="UP001152320"/>
    </source>
</evidence>
<dbReference type="Proteomes" id="UP001152320">
    <property type="component" value="Chromosome 15"/>
</dbReference>
<dbReference type="InterPro" id="IPR013642">
    <property type="entry name" value="CLCA_N"/>
</dbReference>
<evidence type="ECO:0000259" key="1">
    <source>
        <dbReference type="Pfam" id="PF08434"/>
    </source>
</evidence>
<dbReference type="AlphaFoldDB" id="A0A9Q1BJI2"/>
<sequence>MFTNASSYLYNATKKRAFFKEVTILIPETWSDDPIYTSPKNATFSGADVIVAGYNPRFAQHGENSATPYTKHFEGCGKQAMYIHMTSYFLLQYRHLEQFYGDYGRVLVHEWGHYRWGLFNEYPDVVTDRRDAKYFYYSDSNRIWEPASCPSGWRLIPLKYTGRTGTPYRLCRGNEQVGYEFGCTTQPSRDQPLVAGSIMHSYLNYPQVVNFCDNWADDQSSYTTVRHLRNITNGVRAEATGKS</sequence>
<organism evidence="2 3">
    <name type="scientific">Holothuria leucospilota</name>
    <name type="common">Black long sea cucumber</name>
    <name type="synonym">Mertensiothuria leucospilota</name>
    <dbReference type="NCBI Taxonomy" id="206669"/>
    <lineage>
        <taxon>Eukaryota</taxon>
        <taxon>Metazoa</taxon>
        <taxon>Echinodermata</taxon>
        <taxon>Eleutherozoa</taxon>
        <taxon>Echinozoa</taxon>
        <taxon>Holothuroidea</taxon>
        <taxon>Aspidochirotacea</taxon>
        <taxon>Aspidochirotida</taxon>
        <taxon>Holothuriidae</taxon>
        <taxon>Holothuria</taxon>
    </lineage>
</organism>